<dbReference type="STRING" id="75913.A0A0K0FD77"/>
<protein>
    <submittedName>
        <fullName evidence="8">WD_REPEATS_REGION domain-containing protein</fullName>
    </submittedName>
</protein>
<dbReference type="PANTHER" id="PTHR19861:SF0">
    <property type="entry name" value="WD REPEAT-CONTAINING PROTEIN 82"/>
    <property type="match status" value="1"/>
</dbReference>
<evidence type="ECO:0000313" key="7">
    <source>
        <dbReference type="Proteomes" id="UP000035680"/>
    </source>
</evidence>
<evidence type="ECO:0000256" key="1">
    <source>
        <dbReference type="ARBA" id="ARBA00004123"/>
    </source>
</evidence>
<dbReference type="Gene3D" id="2.130.10.10">
    <property type="entry name" value="YVTN repeat-like/Quinoprotein amine dehydrogenase"/>
    <property type="match status" value="1"/>
</dbReference>
<dbReference type="SUPFAM" id="SSF50978">
    <property type="entry name" value="WD40 repeat-like"/>
    <property type="match status" value="1"/>
</dbReference>
<dbReference type="InterPro" id="IPR036322">
    <property type="entry name" value="WD40_repeat_dom_sf"/>
</dbReference>
<comment type="subcellular location">
    <subcellularLocation>
        <location evidence="1">Nucleus</location>
    </subcellularLocation>
</comment>
<keyword evidence="7" id="KW-1185">Reference proteome</keyword>
<evidence type="ECO:0000313" key="8">
    <source>
        <dbReference type="WBParaSite" id="SVE_0679700.1"/>
    </source>
</evidence>
<evidence type="ECO:0000256" key="3">
    <source>
        <dbReference type="ARBA" id="ARBA00022574"/>
    </source>
</evidence>
<dbReference type="GO" id="GO:0003682">
    <property type="term" value="F:chromatin binding"/>
    <property type="evidence" value="ECO:0007669"/>
    <property type="project" value="TreeGrafter"/>
</dbReference>
<organism evidence="7 8">
    <name type="scientific">Strongyloides venezuelensis</name>
    <name type="common">Threadworm</name>
    <dbReference type="NCBI Taxonomy" id="75913"/>
    <lineage>
        <taxon>Eukaryota</taxon>
        <taxon>Metazoa</taxon>
        <taxon>Ecdysozoa</taxon>
        <taxon>Nematoda</taxon>
        <taxon>Chromadorea</taxon>
        <taxon>Rhabditida</taxon>
        <taxon>Tylenchina</taxon>
        <taxon>Panagrolaimomorpha</taxon>
        <taxon>Strongyloidoidea</taxon>
        <taxon>Strongyloididae</taxon>
        <taxon>Strongyloides</taxon>
    </lineage>
</organism>
<sequence>MEDTGVFRKVEDDGIDDINSNHRKMVPFSECRYENFAVRKKFDTNSKRITSMDISSCGNFLATSTENQKIILFDILTGCEAGRIPTKKYGCKQIVFVADGLKVLHSSEKINDDIRYLCLESKKYIRYFSGHKDDVLSLSMSPDGQTFLSSSRDGAVKMWDLRSNETCMTSTYFHLNPRVAYDPKGIIYAVSDEKNLIKFYDSRYINRRPFKVLSSRSSTWNVNNIKFSFDGKSILASADGNYFYTFDTFTGEKMSFGGVSNCRRLNFGVDFSPCGRYIIAGSDFGELLFYDAVKGKLLKRFKSPHSGHVENVLFHRKYLMLVTGVDDLIFWTPDYDDDEVFDWVDL</sequence>
<dbReference type="WBParaSite" id="SVE_0679700.1">
    <property type="protein sequence ID" value="SVE_0679700.1"/>
    <property type="gene ID" value="SVE_0679700"/>
</dbReference>
<dbReference type="AlphaFoldDB" id="A0A0K0FD77"/>
<evidence type="ECO:0000256" key="2">
    <source>
        <dbReference type="ARBA" id="ARBA00005616"/>
    </source>
</evidence>
<dbReference type="Pfam" id="PF00400">
    <property type="entry name" value="WD40"/>
    <property type="match status" value="2"/>
</dbReference>
<dbReference type="GO" id="GO:0016070">
    <property type="term" value="P:RNA metabolic process"/>
    <property type="evidence" value="ECO:0007669"/>
    <property type="project" value="UniProtKB-ARBA"/>
</dbReference>
<dbReference type="InterPro" id="IPR037867">
    <property type="entry name" value="Swd2/WDR82"/>
</dbReference>
<reference evidence="7" key="1">
    <citation type="submission" date="2014-07" db="EMBL/GenBank/DDBJ databases">
        <authorList>
            <person name="Martin A.A"/>
            <person name="De Silva N."/>
        </authorList>
    </citation>
    <scope>NUCLEOTIDE SEQUENCE</scope>
</reference>
<dbReference type="InterPro" id="IPR001680">
    <property type="entry name" value="WD40_rpt"/>
</dbReference>
<proteinExistence type="inferred from homology"/>
<dbReference type="InterPro" id="IPR015943">
    <property type="entry name" value="WD40/YVTN_repeat-like_dom_sf"/>
</dbReference>
<keyword evidence="5" id="KW-0539">Nucleus</keyword>
<evidence type="ECO:0000256" key="6">
    <source>
        <dbReference type="PROSITE-ProRule" id="PRU00221"/>
    </source>
</evidence>
<dbReference type="SMART" id="SM00320">
    <property type="entry name" value="WD40"/>
    <property type="match status" value="5"/>
</dbReference>
<dbReference type="GO" id="GO:0048188">
    <property type="term" value="C:Set1C/COMPASS complex"/>
    <property type="evidence" value="ECO:0007669"/>
    <property type="project" value="TreeGrafter"/>
</dbReference>
<evidence type="ECO:0000256" key="5">
    <source>
        <dbReference type="ARBA" id="ARBA00023242"/>
    </source>
</evidence>
<dbReference type="PANTHER" id="PTHR19861">
    <property type="entry name" value="WD40 REPEAT PROTEIN SWD2"/>
    <property type="match status" value="1"/>
</dbReference>
<dbReference type="Proteomes" id="UP000035680">
    <property type="component" value="Unassembled WGS sequence"/>
</dbReference>
<name>A0A0K0FD77_STRVS</name>
<dbReference type="PROSITE" id="PS50082">
    <property type="entry name" value="WD_REPEATS_2"/>
    <property type="match status" value="1"/>
</dbReference>
<keyword evidence="3 6" id="KW-0853">WD repeat</keyword>
<reference evidence="8" key="2">
    <citation type="submission" date="2015-08" db="UniProtKB">
        <authorList>
            <consortium name="WormBaseParasite"/>
        </authorList>
    </citation>
    <scope>IDENTIFICATION</scope>
</reference>
<keyword evidence="4" id="KW-0677">Repeat</keyword>
<evidence type="ECO:0000256" key="4">
    <source>
        <dbReference type="ARBA" id="ARBA00022737"/>
    </source>
</evidence>
<feature type="repeat" description="WD" evidence="6">
    <location>
        <begin position="128"/>
        <end position="169"/>
    </location>
</feature>
<comment type="similarity">
    <text evidence="2">Belongs to the WD repeat SWD2 family.</text>
</comment>
<accession>A0A0K0FD77</accession>
<dbReference type="PROSITE" id="PS50294">
    <property type="entry name" value="WD_REPEATS_REGION"/>
    <property type="match status" value="1"/>
</dbReference>